<accession>A0A6A4H555</accession>
<evidence type="ECO:0000256" key="1">
    <source>
        <dbReference type="ARBA" id="ARBA00000971"/>
    </source>
</evidence>
<dbReference type="EMBL" id="ML769600">
    <property type="protein sequence ID" value="KAE9392257.1"/>
    <property type="molecule type" value="Genomic_DNA"/>
</dbReference>
<dbReference type="PROSITE" id="PS50059">
    <property type="entry name" value="FKBP_PPIASE"/>
    <property type="match status" value="1"/>
</dbReference>
<dbReference type="FunFam" id="3.10.50.40:FF:000006">
    <property type="entry name" value="Peptidyl-prolyl cis-trans isomerase"/>
    <property type="match status" value="1"/>
</dbReference>
<sequence length="134" mass="14470">MKLFSWAICILAAAYEAPTELGIETTYMPQVCTSKAGTGDAIKVHYTGKLHTTGAKFDSSLDRGQPLPLKLGTGQVIKGWDEGLQGMCVGEKRVLTIPSHKAYGSRGFGNLIPANSALVFETELIELNNVRDEL</sequence>
<dbReference type="PANTHER" id="PTHR45779:SF7">
    <property type="entry name" value="PEPTIDYLPROLYL ISOMERASE"/>
    <property type="match status" value="1"/>
</dbReference>
<evidence type="ECO:0000313" key="8">
    <source>
        <dbReference type="EMBL" id="KAE9392257.1"/>
    </source>
</evidence>
<keyword evidence="6" id="KW-0732">Signal</keyword>
<organism evidence="8 9">
    <name type="scientific">Gymnopus androsaceus JB14</name>
    <dbReference type="NCBI Taxonomy" id="1447944"/>
    <lineage>
        <taxon>Eukaryota</taxon>
        <taxon>Fungi</taxon>
        <taxon>Dikarya</taxon>
        <taxon>Basidiomycota</taxon>
        <taxon>Agaricomycotina</taxon>
        <taxon>Agaricomycetes</taxon>
        <taxon>Agaricomycetidae</taxon>
        <taxon>Agaricales</taxon>
        <taxon>Marasmiineae</taxon>
        <taxon>Omphalotaceae</taxon>
        <taxon>Gymnopus</taxon>
    </lineage>
</organism>
<evidence type="ECO:0000259" key="7">
    <source>
        <dbReference type="PROSITE" id="PS50059"/>
    </source>
</evidence>
<dbReference type="OrthoDB" id="1902587at2759"/>
<protein>
    <recommendedName>
        <fullName evidence="2 5">peptidylprolyl isomerase</fullName>
        <ecNumber evidence="2 5">5.2.1.8</ecNumber>
    </recommendedName>
</protein>
<dbReference type="GO" id="GO:0003755">
    <property type="term" value="F:peptidyl-prolyl cis-trans isomerase activity"/>
    <property type="evidence" value="ECO:0007669"/>
    <property type="project" value="UniProtKB-KW"/>
</dbReference>
<gene>
    <name evidence="8" type="ORF">BT96DRAFT_959372</name>
</gene>
<reference evidence="8" key="1">
    <citation type="journal article" date="2019" name="Environ. Microbiol.">
        <title>Fungal ecological strategies reflected in gene transcription - a case study of two litter decomposers.</title>
        <authorList>
            <person name="Barbi F."/>
            <person name="Kohler A."/>
            <person name="Barry K."/>
            <person name="Baskaran P."/>
            <person name="Daum C."/>
            <person name="Fauchery L."/>
            <person name="Ihrmark K."/>
            <person name="Kuo A."/>
            <person name="LaButti K."/>
            <person name="Lipzen A."/>
            <person name="Morin E."/>
            <person name="Grigoriev I.V."/>
            <person name="Henrissat B."/>
            <person name="Lindahl B."/>
            <person name="Martin F."/>
        </authorList>
    </citation>
    <scope>NUCLEOTIDE SEQUENCE</scope>
    <source>
        <strain evidence="8">JB14</strain>
    </source>
</reference>
<feature type="signal peptide" evidence="6">
    <location>
        <begin position="1"/>
        <end position="16"/>
    </location>
</feature>
<dbReference type="PANTHER" id="PTHR45779">
    <property type="entry name" value="PEPTIDYLPROLYL ISOMERASE"/>
    <property type="match status" value="1"/>
</dbReference>
<evidence type="ECO:0000256" key="6">
    <source>
        <dbReference type="SAM" id="SignalP"/>
    </source>
</evidence>
<dbReference type="Proteomes" id="UP000799118">
    <property type="component" value="Unassembled WGS sequence"/>
</dbReference>
<evidence type="ECO:0000256" key="5">
    <source>
        <dbReference type="PROSITE-ProRule" id="PRU00277"/>
    </source>
</evidence>
<dbReference type="Gene3D" id="3.10.50.40">
    <property type="match status" value="1"/>
</dbReference>
<comment type="catalytic activity">
    <reaction evidence="1 5">
        <text>[protein]-peptidylproline (omega=180) = [protein]-peptidylproline (omega=0)</text>
        <dbReference type="Rhea" id="RHEA:16237"/>
        <dbReference type="Rhea" id="RHEA-COMP:10747"/>
        <dbReference type="Rhea" id="RHEA-COMP:10748"/>
        <dbReference type="ChEBI" id="CHEBI:83833"/>
        <dbReference type="ChEBI" id="CHEBI:83834"/>
        <dbReference type="EC" id="5.2.1.8"/>
    </reaction>
</comment>
<keyword evidence="9" id="KW-1185">Reference proteome</keyword>
<keyword evidence="4 5" id="KW-0413">Isomerase</keyword>
<dbReference type="AlphaFoldDB" id="A0A6A4H555"/>
<evidence type="ECO:0000256" key="2">
    <source>
        <dbReference type="ARBA" id="ARBA00013194"/>
    </source>
</evidence>
<dbReference type="EC" id="5.2.1.8" evidence="2 5"/>
<evidence type="ECO:0000313" key="9">
    <source>
        <dbReference type="Proteomes" id="UP000799118"/>
    </source>
</evidence>
<feature type="chain" id="PRO_5025667335" description="peptidylprolyl isomerase" evidence="6">
    <location>
        <begin position="17"/>
        <end position="134"/>
    </location>
</feature>
<name>A0A6A4H555_9AGAR</name>
<dbReference type="InterPro" id="IPR046357">
    <property type="entry name" value="PPIase_dom_sf"/>
</dbReference>
<dbReference type="SUPFAM" id="SSF54534">
    <property type="entry name" value="FKBP-like"/>
    <property type="match status" value="1"/>
</dbReference>
<keyword evidence="3 5" id="KW-0697">Rotamase</keyword>
<dbReference type="InterPro" id="IPR044609">
    <property type="entry name" value="FKBP2/11"/>
</dbReference>
<evidence type="ECO:0000256" key="4">
    <source>
        <dbReference type="ARBA" id="ARBA00023235"/>
    </source>
</evidence>
<dbReference type="InterPro" id="IPR001179">
    <property type="entry name" value="PPIase_FKBP_dom"/>
</dbReference>
<proteinExistence type="predicted"/>
<feature type="domain" description="PPIase FKBP-type" evidence="7">
    <location>
        <begin position="39"/>
        <end position="128"/>
    </location>
</feature>
<dbReference type="Pfam" id="PF00254">
    <property type="entry name" value="FKBP_C"/>
    <property type="match status" value="1"/>
</dbReference>
<evidence type="ECO:0000256" key="3">
    <source>
        <dbReference type="ARBA" id="ARBA00023110"/>
    </source>
</evidence>
<dbReference type="GO" id="GO:0005783">
    <property type="term" value="C:endoplasmic reticulum"/>
    <property type="evidence" value="ECO:0007669"/>
    <property type="project" value="TreeGrafter"/>
</dbReference>